<dbReference type="GO" id="GO:0031593">
    <property type="term" value="F:polyubiquitin modification-dependent protein binding"/>
    <property type="evidence" value="ECO:0007669"/>
    <property type="project" value="UniProtKB-ARBA"/>
</dbReference>
<evidence type="ECO:0008006" key="6">
    <source>
        <dbReference type="Google" id="ProtNLM"/>
    </source>
</evidence>
<comment type="caution">
    <text evidence="4">The sequence shown here is derived from an EMBL/GenBank/DDBJ whole genome shotgun (WGS) entry which is preliminary data.</text>
</comment>
<gene>
    <name evidence="4" type="ORF">HXX76_006442</name>
</gene>
<dbReference type="Pfam" id="PF00627">
    <property type="entry name" value="UBA"/>
    <property type="match status" value="1"/>
</dbReference>
<dbReference type="PROSITE" id="PS50030">
    <property type="entry name" value="UBA"/>
    <property type="match status" value="2"/>
</dbReference>
<dbReference type="CDD" id="cd14291">
    <property type="entry name" value="UBA1_NUB1_like"/>
    <property type="match status" value="1"/>
</dbReference>
<evidence type="ECO:0000256" key="1">
    <source>
        <dbReference type="SAM" id="MobiDB-lite"/>
    </source>
</evidence>
<dbReference type="PANTHER" id="PTHR12948">
    <property type="entry name" value="NEDD8 ULTIMATE BUSTER-1 BS4 PROTEIN"/>
    <property type="match status" value="1"/>
</dbReference>
<dbReference type="InterPro" id="IPR000626">
    <property type="entry name" value="Ubiquitin-like_dom"/>
</dbReference>
<feature type="domain" description="UBA" evidence="2">
    <location>
        <begin position="363"/>
        <end position="403"/>
    </location>
</feature>
<keyword evidence="5" id="KW-1185">Reference proteome</keyword>
<feature type="region of interest" description="Disordered" evidence="1">
    <location>
        <begin position="445"/>
        <end position="470"/>
    </location>
</feature>
<feature type="domain" description="UBA" evidence="2">
    <location>
        <begin position="291"/>
        <end position="331"/>
    </location>
</feature>
<evidence type="ECO:0000259" key="2">
    <source>
        <dbReference type="PROSITE" id="PS50030"/>
    </source>
</evidence>
<dbReference type="InterPro" id="IPR039749">
    <property type="entry name" value="NUB1"/>
</dbReference>
<evidence type="ECO:0000313" key="5">
    <source>
        <dbReference type="Proteomes" id="UP000650467"/>
    </source>
</evidence>
<dbReference type="InterPro" id="IPR009060">
    <property type="entry name" value="UBA-like_sf"/>
</dbReference>
<dbReference type="AlphaFoldDB" id="A0A835T687"/>
<feature type="compositionally biased region" description="Gly residues" evidence="1">
    <location>
        <begin position="452"/>
        <end position="470"/>
    </location>
</feature>
<protein>
    <recommendedName>
        <fullName evidence="6">NEDD8 ultimate buster 1</fullName>
    </recommendedName>
</protein>
<dbReference type="GO" id="GO:2000058">
    <property type="term" value="P:regulation of ubiquitin-dependent protein catabolic process"/>
    <property type="evidence" value="ECO:0007669"/>
    <property type="project" value="TreeGrafter"/>
</dbReference>
<feature type="region of interest" description="Disordered" evidence="1">
    <location>
        <begin position="540"/>
        <end position="582"/>
    </location>
</feature>
<proteinExistence type="predicted"/>
<feature type="compositionally biased region" description="Acidic residues" evidence="1">
    <location>
        <begin position="556"/>
        <end position="565"/>
    </location>
</feature>
<dbReference type="SUPFAM" id="SSF46934">
    <property type="entry name" value="UBA-like"/>
    <property type="match status" value="2"/>
</dbReference>
<feature type="compositionally biased region" description="Low complexity" evidence="1">
    <location>
        <begin position="546"/>
        <end position="555"/>
    </location>
</feature>
<dbReference type="SMART" id="SM00165">
    <property type="entry name" value="UBA"/>
    <property type="match status" value="2"/>
</dbReference>
<dbReference type="EMBL" id="JAEHOC010000012">
    <property type="protein sequence ID" value="KAG2436923.1"/>
    <property type="molecule type" value="Genomic_DNA"/>
</dbReference>
<name>A0A835T687_CHLIN</name>
<reference evidence="4" key="1">
    <citation type="journal article" date="2020" name="bioRxiv">
        <title>Comparative genomics of Chlamydomonas.</title>
        <authorList>
            <person name="Craig R.J."/>
            <person name="Hasan A.R."/>
            <person name="Ness R.W."/>
            <person name="Keightley P.D."/>
        </authorList>
    </citation>
    <scope>NUCLEOTIDE SEQUENCE</scope>
    <source>
        <strain evidence="4">SAG 7.73</strain>
    </source>
</reference>
<sequence>MADRGARQIGGVGLKVTGAIAGTVFVDSLEASVGSLRAEILRLMSSSSEGSVKLIVGGRTLQDDAKRLCDCGVTAASRVLVARGGGGDAAAAAANAAAERAARLERVRKAAEALAGRDGRGLSDDLALDIEDQAGAAVAVRPEDRRHLVLGLVMHDKAKDTMRRGDWAAALDELLLAEEALALCDPALTAAVDNGGLLLLDLVWAAYKLGDLRRLAVSRERLSRARAGLERAHGADLQRLRALTGGAFSPELATYLRLEVLEGLVAFYGGEPAAAAEAAFRGAQAKWRRLQVSDGALAMLQGMGYDMKEARRGLRFSNGDVAAAVDFIQEQRAKQQERDDKRRKLHAWNYERLEYGKTPAGQYVDMEQLDKLQGLGYPRRLAAEALRKHENRGQEALDELAKPERRRALELELSLKEALKTSKATAKAREGPSDAAAAATAGAGSSTSAAAGAGGQDVAGSGATGASGSGGVDPAALQALKTLAEALAASKAGAAGSAGSKHKKHKKDAAGGGGGAAAAAAVAMDVDDETAAVALAAALGDEEEAGQSGSSSSSGEDGDGKEEEDPVKAAEKAELKAAEQELVRHVQSDPMAAYDIDVTEEGNIIAEFLTLLSTGGEGPAS</sequence>
<evidence type="ECO:0000313" key="4">
    <source>
        <dbReference type="EMBL" id="KAG2436923.1"/>
    </source>
</evidence>
<evidence type="ECO:0000259" key="3">
    <source>
        <dbReference type="PROSITE" id="PS50053"/>
    </source>
</evidence>
<dbReference type="PANTHER" id="PTHR12948:SF3">
    <property type="entry name" value="NEDD8 ULTIMATE BUSTER 1"/>
    <property type="match status" value="1"/>
</dbReference>
<organism evidence="4 5">
    <name type="scientific">Chlamydomonas incerta</name>
    <dbReference type="NCBI Taxonomy" id="51695"/>
    <lineage>
        <taxon>Eukaryota</taxon>
        <taxon>Viridiplantae</taxon>
        <taxon>Chlorophyta</taxon>
        <taxon>core chlorophytes</taxon>
        <taxon>Chlorophyceae</taxon>
        <taxon>CS clade</taxon>
        <taxon>Chlamydomonadales</taxon>
        <taxon>Chlamydomonadaceae</taxon>
        <taxon>Chlamydomonas</taxon>
    </lineage>
</organism>
<dbReference type="SUPFAM" id="SSF54236">
    <property type="entry name" value="Ubiquitin-like"/>
    <property type="match status" value="1"/>
</dbReference>
<dbReference type="InterPro" id="IPR029071">
    <property type="entry name" value="Ubiquitin-like_domsf"/>
</dbReference>
<accession>A0A835T687</accession>
<dbReference type="OrthoDB" id="434245at2759"/>
<dbReference type="Proteomes" id="UP000650467">
    <property type="component" value="Unassembled WGS sequence"/>
</dbReference>
<feature type="region of interest" description="Disordered" evidence="1">
    <location>
        <begin position="493"/>
        <end position="514"/>
    </location>
</feature>
<dbReference type="PROSITE" id="PS50053">
    <property type="entry name" value="UBIQUITIN_2"/>
    <property type="match status" value="1"/>
</dbReference>
<dbReference type="Gene3D" id="1.10.8.10">
    <property type="entry name" value="DNA helicase RuvA subunit, C-terminal domain"/>
    <property type="match status" value="1"/>
</dbReference>
<feature type="domain" description="Ubiquitin-like" evidence="3">
    <location>
        <begin position="30"/>
        <end position="81"/>
    </location>
</feature>
<dbReference type="InterPro" id="IPR015940">
    <property type="entry name" value="UBA"/>
</dbReference>
<feature type="compositionally biased region" description="Basic and acidic residues" evidence="1">
    <location>
        <begin position="566"/>
        <end position="582"/>
    </location>
</feature>